<name>A0A0F9PHE4_9ZZZZ</name>
<dbReference type="EMBL" id="LAZR01002345">
    <property type="protein sequence ID" value="KKN31250.1"/>
    <property type="molecule type" value="Genomic_DNA"/>
</dbReference>
<proteinExistence type="predicted"/>
<gene>
    <name evidence="1" type="ORF">LCGC14_0825940</name>
</gene>
<sequence>MKKMKGEPTLVRVVWDDAWSDTDQVTAESSYYEQECLRVAVGVLKTCNNREIVICRDWDLGNDGIAESCFHSCIRIPRGIVKSITVLALSHRLRGSSVGKRHAGS</sequence>
<accession>A0A0F9PHE4</accession>
<comment type="caution">
    <text evidence="1">The sequence shown here is derived from an EMBL/GenBank/DDBJ whole genome shotgun (WGS) entry which is preliminary data.</text>
</comment>
<dbReference type="AlphaFoldDB" id="A0A0F9PHE4"/>
<evidence type="ECO:0000313" key="1">
    <source>
        <dbReference type="EMBL" id="KKN31250.1"/>
    </source>
</evidence>
<protein>
    <submittedName>
        <fullName evidence="1">Uncharacterized protein</fullName>
    </submittedName>
</protein>
<reference evidence="1" key="1">
    <citation type="journal article" date="2015" name="Nature">
        <title>Complex archaea that bridge the gap between prokaryotes and eukaryotes.</title>
        <authorList>
            <person name="Spang A."/>
            <person name="Saw J.H."/>
            <person name="Jorgensen S.L."/>
            <person name="Zaremba-Niedzwiedzka K."/>
            <person name="Martijn J."/>
            <person name="Lind A.E."/>
            <person name="van Eijk R."/>
            <person name="Schleper C."/>
            <person name="Guy L."/>
            <person name="Ettema T.J."/>
        </authorList>
    </citation>
    <scope>NUCLEOTIDE SEQUENCE</scope>
</reference>
<organism evidence="1">
    <name type="scientific">marine sediment metagenome</name>
    <dbReference type="NCBI Taxonomy" id="412755"/>
    <lineage>
        <taxon>unclassified sequences</taxon>
        <taxon>metagenomes</taxon>
        <taxon>ecological metagenomes</taxon>
    </lineage>
</organism>